<protein>
    <submittedName>
        <fullName evidence="1">Uncharacterized protein</fullName>
    </submittedName>
</protein>
<organism evidence="1">
    <name type="scientific">Eutreptiella gymnastica</name>
    <dbReference type="NCBI Taxonomy" id="73025"/>
    <lineage>
        <taxon>Eukaryota</taxon>
        <taxon>Discoba</taxon>
        <taxon>Euglenozoa</taxon>
        <taxon>Euglenida</taxon>
        <taxon>Spirocuta</taxon>
        <taxon>Euglenophyceae</taxon>
        <taxon>Eutreptiales</taxon>
        <taxon>Eutreptiaceae</taxon>
        <taxon>Eutreptiella</taxon>
    </lineage>
</organism>
<name>A0A7S1NMZ2_9EUGL</name>
<reference evidence="1" key="1">
    <citation type="submission" date="2021-01" db="EMBL/GenBank/DDBJ databases">
        <authorList>
            <person name="Corre E."/>
            <person name="Pelletier E."/>
            <person name="Niang G."/>
            <person name="Scheremetjew M."/>
            <person name="Finn R."/>
            <person name="Kale V."/>
            <person name="Holt S."/>
            <person name="Cochrane G."/>
            <person name="Meng A."/>
            <person name="Brown T."/>
            <person name="Cohen L."/>
        </authorList>
    </citation>
    <scope>NUCLEOTIDE SEQUENCE</scope>
    <source>
        <strain evidence="1">NIES-381</strain>
    </source>
</reference>
<evidence type="ECO:0000313" key="1">
    <source>
        <dbReference type="EMBL" id="CAD9031346.1"/>
    </source>
</evidence>
<proteinExistence type="predicted"/>
<sequence length="102" mass="11163">MARLLMGCQLQSSTRGWGIDDASFDRFRMYSPVAAATYHVLKHFKYQSTSLEENAQGAIVLSAAPCAPGLGKRQQADQGAHTVEGYFFCGVHSRPNRQGAQL</sequence>
<dbReference type="AlphaFoldDB" id="A0A7S1NMZ2"/>
<gene>
    <name evidence="1" type="ORF">EGYM00392_LOCUS42488</name>
</gene>
<accession>A0A7S1NMZ2</accession>
<dbReference type="EMBL" id="HBGA01113986">
    <property type="protein sequence ID" value="CAD9031346.1"/>
    <property type="molecule type" value="Transcribed_RNA"/>
</dbReference>